<evidence type="ECO:0000313" key="2">
    <source>
        <dbReference type="EMBL" id="OHT04333.1"/>
    </source>
</evidence>
<dbReference type="PANTHER" id="PTHR15678:SF6">
    <property type="entry name" value="BRIDGE-LIKE LIPID TRANSFER PROTEIN FAMILY MEMBER 2"/>
    <property type="match status" value="1"/>
</dbReference>
<proteinExistence type="predicted"/>
<dbReference type="RefSeq" id="XP_068357469.1">
    <property type="nucleotide sequence ID" value="XM_068506003.1"/>
</dbReference>
<gene>
    <name evidence="2" type="ORF">TRFO_28157</name>
</gene>
<evidence type="ECO:0008006" key="4">
    <source>
        <dbReference type="Google" id="ProtNLM"/>
    </source>
</evidence>
<reference evidence="2" key="1">
    <citation type="submission" date="2016-10" db="EMBL/GenBank/DDBJ databases">
        <authorList>
            <person name="Benchimol M."/>
            <person name="Almeida L.G."/>
            <person name="Vasconcelos A.T."/>
            <person name="Perreira-Neves A."/>
            <person name="Rosa I.A."/>
            <person name="Tasca T."/>
            <person name="Bogo M.R."/>
            <person name="de Souza W."/>
        </authorList>
    </citation>
    <scope>NUCLEOTIDE SEQUENCE [LARGE SCALE GENOMIC DNA]</scope>
    <source>
        <strain evidence="2">K</strain>
    </source>
</reference>
<dbReference type="Proteomes" id="UP000179807">
    <property type="component" value="Unassembled WGS sequence"/>
</dbReference>
<dbReference type="VEuPathDB" id="TrichDB:TRFO_28157"/>
<dbReference type="OrthoDB" id="1562405at2759"/>
<sequence length="1517" mass="176769">MIFFLLILSLLGVLLFFVLKFILNYILYIVIKNGFKIEKGNKIFSFSSVSNQTNLVSMSAQNLSYSMDILGLFSTNFIFLDVTIDSVYFENYDTTNKLFFLPSHTVSENIYMQVCIHILTLLIKRIHFNINKIVLKHQDYSIECHNVIFKYSKVYSFAFQLDISRTILEIFNYFKIELNPITFSPKFGVDPILSLINLEAILIPFEFKLSRYQCNINKSELVLNPIEISISLPRGIISLTTPKISGKISPEFPEGKITVNEISGFLSRQLIVIPHLVLNVTKISVSELEIINGNRKLIKINDFHGSRNENDPWNIQCQNFKVYYHTKTIIKLLPFLSDNIFPLFMNQTSNNSQKENNQQNTKNLNKNNINQTNSQNNMPINIENNNEIKSENDTENNNKKKIDNEKYHPSIPDCLVFLNNFTIKLKITDSISLLVNGRCLKIKNKKIKIPVLVQYANDYKIVSIKLLKLFVDQNNFLNYNCSSFHIHDRSEISFQDVLTEIKLGLHTISPYLYSSRLEEETFKFPFIISCDVLLLKLHDTDLNKSIIRSSQIIPKIKRESFIRSFLLNKKKSELKLADEAVNRAEFKLSELAFKDFKDRISQSKKHHYSFHFILEKCSFAFNSQNFTDKLKMIHQIDPITKKMYPNIDWDIMMGFNFELKSSNFQAFAFDIETPLIEATSINFVGPMIIARPISEKMVKSHFTIDGDTIPLYLNPANLIIYADMFVFADRFYCYYGDCFQSIYQEMTIRLYSMLPSCVDPSPRFAWFDLLRAFYRGQYLFKVDNFELRFPAKTNFRETDNYLPLRFNKFRLLCRENEITLNSERLTSPRIYNGREGPVIIDIPHIALTLRYHWISNGDPRLFIAFPDPNKFHKNYDAYRDFRAKEFVLNDSTLFMAKSDEIIPIVTFDVAHIDWLFEPFEYILDTREVKSQIPKKLGFKNLQRPRVKYFVELKRAGNIKIIGDSFIIRVFDHFPVNGSVQGSSIDFRFDDITSFSSFDFLNDNSVLTSKFRCESLTVNATDLSYYASGIQMRSPTILVMKPFNFDYGEQTIIEVNDMLIHFNQLLLKYLTDFISTIDFKFTLPNKQFKDAKITDYPICKISFAVDQARMFFTSLEYDLRIAVVLENAEYVVMANEDDETAIGFTAEHLSTFTNDKNKENPLLTAQNVEIFYGNSNMNNTFGALTIFATPFDVSVLKYLRAEYSFEDQPNSPIQNSITEFKVTTNFPSIKMSATSVDDSIAGIDFENVQMVFKQSKDKTREMMVMVMNATVRNASKDAPMQEVLLKWVEQSVVSANRPHIQLLLKMPPKMKGAYIFSQAEFNMEPSIVHYDSRFWESFVSFLNSRFIQKPPRIKRQFTIRGANDKPMPFVVYDKTLFPESNVQKDFTTNKTIRVKKMRHDEQIVMMIRYLRINPISMDVTYKNPDNKILSEINNFQGQMHELIYHDLTTTTADLISKITFDVARDILPQFLKHVVGFRKPDITPEQEIEEWLKADDKRMSKEDKQKMLLFGAKNVKKK</sequence>
<accession>A0A1J4K4A8</accession>
<dbReference type="GeneID" id="94840707"/>
<name>A0A1J4K4A8_9EUKA</name>
<keyword evidence="3" id="KW-1185">Reference proteome</keyword>
<dbReference type="PANTHER" id="PTHR15678">
    <property type="entry name" value="ANTIGEN MLAA-22-RELATED"/>
    <property type="match status" value="1"/>
</dbReference>
<dbReference type="EMBL" id="MLAK01000796">
    <property type="protein sequence ID" value="OHT04333.1"/>
    <property type="molecule type" value="Genomic_DNA"/>
</dbReference>
<organism evidence="2 3">
    <name type="scientific">Tritrichomonas foetus</name>
    <dbReference type="NCBI Taxonomy" id="1144522"/>
    <lineage>
        <taxon>Eukaryota</taxon>
        <taxon>Metamonada</taxon>
        <taxon>Parabasalia</taxon>
        <taxon>Tritrichomonadida</taxon>
        <taxon>Tritrichomonadidae</taxon>
        <taxon>Tritrichomonas</taxon>
    </lineage>
</organism>
<feature type="region of interest" description="Disordered" evidence="1">
    <location>
        <begin position="349"/>
        <end position="381"/>
    </location>
</feature>
<evidence type="ECO:0000256" key="1">
    <source>
        <dbReference type="SAM" id="MobiDB-lite"/>
    </source>
</evidence>
<dbReference type="InterPro" id="IPR045167">
    <property type="entry name" value="Hobbit"/>
</dbReference>
<evidence type="ECO:0000313" key="3">
    <source>
        <dbReference type="Proteomes" id="UP000179807"/>
    </source>
</evidence>
<comment type="caution">
    <text evidence="2">The sequence shown here is derived from an EMBL/GenBank/DDBJ whole genome shotgun (WGS) entry which is preliminary data.</text>
</comment>
<protein>
    <recommendedName>
        <fullName evidence="4">FMP27 GFWDK domain-containing protein</fullName>
    </recommendedName>
</protein>